<protein>
    <recommendedName>
        <fullName evidence="1">Heterokaryon incompatibility domain-containing protein</fullName>
    </recommendedName>
</protein>
<sequence>MSTPSPPAASEASAVIAARSSVYEPLNSWQTRLIKLLPGHEADPLRCELHAAALINEAGLGVAEVYDAVQYTALSYSWGHPTCTAPMDCNGVQVLIPPPLADGLRHVRHVEKHRWVWCDALCIDQQNTDEKAAQVKQMFLIFRKAERVIAWIGTMSGPVIRTLAKVIGQPVQNVRHFRYDPQEIKADRVETVKLLLQRPWFRRTWVRQEVYAARRLDLQVGHHSMLFGDFVDFVKTCREMTPQLESLSSSRLDAEFQGKASLTTLAFCVLGDNKDFDASDDRDRIYALIGMLERARTGDAAGPEGWTYQLLQRFPIDYAEGVTASVVYQRFMSFLMASEDKLKCLETSGTRHSSANMPSWAIDWRNSDFHYGAYQNLHFWVSGVPGWLYNKADQADLADPDFRELPVEPYGKEEWTLPQYLETENQLRLKGARLGAINSSQIKHVPPEGWRWYYEERIAYRYRSKFIEERQRLDQMFHEDFKAMVVSDDDGVVVDDSDHVLAGKCGVVVTGGVKDGDLVVQLVGSKMVHILRPTDKEGTFSLVCAGWYWRLPTTAEKSYSESIGRTLPVEKPYGCLFGVSAEVIFYCDIQNFADSLPGLIGESDIGPTRWGSFEIRVVEATGGIRQADRYGHPFYIHPSDESVSDEFTRSVLEEFILI</sequence>
<comment type="caution">
    <text evidence="2">The sequence shown here is derived from an EMBL/GenBank/DDBJ whole genome shotgun (WGS) entry which is preliminary data.</text>
</comment>
<dbReference type="PANTHER" id="PTHR24148">
    <property type="entry name" value="ANKYRIN REPEAT DOMAIN-CONTAINING PROTEIN 39 HOMOLOG-RELATED"/>
    <property type="match status" value="1"/>
</dbReference>
<dbReference type="OrthoDB" id="3477286at2759"/>
<dbReference type="InterPro" id="IPR010730">
    <property type="entry name" value="HET"/>
</dbReference>
<dbReference type="PANTHER" id="PTHR24148:SF64">
    <property type="entry name" value="HETEROKARYON INCOMPATIBILITY DOMAIN-CONTAINING PROTEIN"/>
    <property type="match status" value="1"/>
</dbReference>
<organism evidence="2 3">
    <name type="scientific">Cladophialophora carrionii</name>
    <dbReference type="NCBI Taxonomy" id="86049"/>
    <lineage>
        <taxon>Eukaryota</taxon>
        <taxon>Fungi</taxon>
        <taxon>Dikarya</taxon>
        <taxon>Ascomycota</taxon>
        <taxon>Pezizomycotina</taxon>
        <taxon>Eurotiomycetes</taxon>
        <taxon>Chaetothyriomycetidae</taxon>
        <taxon>Chaetothyriales</taxon>
        <taxon>Herpotrichiellaceae</taxon>
        <taxon>Cladophialophora</taxon>
    </lineage>
</organism>
<dbReference type="AlphaFoldDB" id="A0A1C1C6Z4"/>
<dbReference type="Proteomes" id="UP000094526">
    <property type="component" value="Unassembled WGS sequence"/>
</dbReference>
<name>A0A1C1C6Z4_9EURO</name>
<dbReference type="VEuPathDB" id="FungiDB:CLCR_05602"/>
<dbReference type="VEuPathDB" id="FungiDB:G647_06622"/>
<feature type="domain" description="Heterokaryon incompatibility" evidence="1">
    <location>
        <begin position="71"/>
        <end position="209"/>
    </location>
</feature>
<dbReference type="Pfam" id="PF06985">
    <property type="entry name" value="HET"/>
    <property type="match status" value="1"/>
</dbReference>
<evidence type="ECO:0000313" key="3">
    <source>
        <dbReference type="Proteomes" id="UP000094526"/>
    </source>
</evidence>
<reference evidence="3" key="1">
    <citation type="submission" date="2015-07" db="EMBL/GenBank/DDBJ databases">
        <authorList>
            <person name="Teixeira M.M."/>
            <person name="Souza R.C."/>
            <person name="Almeida L.G."/>
            <person name="Vicente V.A."/>
            <person name="de Hoog S."/>
            <person name="Bocca A.L."/>
            <person name="de Almeida S.R."/>
            <person name="Vasconcelos A.T."/>
            <person name="Felipe M.S."/>
        </authorList>
    </citation>
    <scope>NUCLEOTIDE SEQUENCE [LARGE SCALE GENOMIC DNA]</scope>
    <source>
        <strain evidence="3">KSF</strain>
    </source>
</reference>
<keyword evidence="3" id="KW-1185">Reference proteome</keyword>
<evidence type="ECO:0000313" key="2">
    <source>
        <dbReference type="EMBL" id="OCT44304.1"/>
    </source>
</evidence>
<proteinExistence type="predicted"/>
<dbReference type="STRING" id="86049.A0A1C1C6Z4"/>
<evidence type="ECO:0000259" key="1">
    <source>
        <dbReference type="Pfam" id="PF06985"/>
    </source>
</evidence>
<dbReference type="InterPro" id="IPR052895">
    <property type="entry name" value="HetReg/Transcr_Mod"/>
</dbReference>
<gene>
    <name evidence="2" type="ORF">CLCR_05602</name>
</gene>
<accession>A0A1C1C6Z4</accession>
<dbReference type="EMBL" id="LGRB01000020">
    <property type="protein sequence ID" value="OCT44304.1"/>
    <property type="molecule type" value="Genomic_DNA"/>
</dbReference>